<dbReference type="AlphaFoldDB" id="A0A4Y2MHJ2"/>
<evidence type="ECO:0000313" key="2">
    <source>
        <dbReference type="Proteomes" id="UP000499080"/>
    </source>
</evidence>
<accession>A0A4Y2MHJ2</accession>
<evidence type="ECO:0000313" key="1">
    <source>
        <dbReference type="EMBL" id="GBN25952.1"/>
    </source>
</evidence>
<protein>
    <submittedName>
        <fullName evidence="1">Uncharacterized protein</fullName>
    </submittedName>
</protein>
<organism evidence="1 2">
    <name type="scientific">Araneus ventricosus</name>
    <name type="common">Orbweaver spider</name>
    <name type="synonym">Epeira ventricosa</name>
    <dbReference type="NCBI Taxonomy" id="182803"/>
    <lineage>
        <taxon>Eukaryota</taxon>
        <taxon>Metazoa</taxon>
        <taxon>Ecdysozoa</taxon>
        <taxon>Arthropoda</taxon>
        <taxon>Chelicerata</taxon>
        <taxon>Arachnida</taxon>
        <taxon>Araneae</taxon>
        <taxon>Araneomorphae</taxon>
        <taxon>Entelegynae</taxon>
        <taxon>Araneoidea</taxon>
        <taxon>Araneidae</taxon>
        <taxon>Araneus</taxon>
    </lineage>
</organism>
<comment type="caution">
    <text evidence="1">The sequence shown here is derived from an EMBL/GenBank/DDBJ whole genome shotgun (WGS) entry which is preliminary data.</text>
</comment>
<dbReference type="Proteomes" id="UP000499080">
    <property type="component" value="Unassembled WGS sequence"/>
</dbReference>
<keyword evidence="2" id="KW-1185">Reference proteome</keyword>
<gene>
    <name evidence="1" type="ORF">AVEN_28491_1</name>
</gene>
<reference evidence="1 2" key="1">
    <citation type="journal article" date="2019" name="Sci. Rep.">
        <title>Orb-weaving spider Araneus ventricosus genome elucidates the spidroin gene catalogue.</title>
        <authorList>
            <person name="Kono N."/>
            <person name="Nakamura H."/>
            <person name="Ohtoshi R."/>
            <person name="Moran D.A.P."/>
            <person name="Shinohara A."/>
            <person name="Yoshida Y."/>
            <person name="Fujiwara M."/>
            <person name="Mori M."/>
            <person name="Tomita M."/>
            <person name="Arakawa K."/>
        </authorList>
    </citation>
    <scope>NUCLEOTIDE SEQUENCE [LARGE SCALE GENOMIC DNA]</scope>
</reference>
<proteinExistence type="predicted"/>
<sequence>MRCNFCAPVSLSNNLKSDWLSSPVNVPKMSAIVEGLIHYLPMTPVFSSNHLVERQQTPNKGMAFSRWEVCCNLCSGTNVYFCRKEQSSAQLHPENEQDGCSI</sequence>
<name>A0A4Y2MHJ2_ARAVE</name>
<dbReference type="EMBL" id="BGPR01007314">
    <property type="protein sequence ID" value="GBN25952.1"/>
    <property type="molecule type" value="Genomic_DNA"/>
</dbReference>